<keyword evidence="1" id="KW-0812">Transmembrane</keyword>
<keyword evidence="1" id="KW-1133">Transmembrane helix</keyword>
<feature type="transmembrane region" description="Helical" evidence="1">
    <location>
        <begin position="36"/>
        <end position="54"/>
    </location>
</feature>
<protein>
    <submittedName>
        <fullName evidence="2">Uncharacterized protein</fullName>
    </submittedName>
</protein>
<reference evidence="2 3" key="1">
    <citation type="submission" date="2018-06" db="EMBL/GenBank/DDBJ databases">
        <title>Comparative genomics reveals the genomic features of Rhizophagus irregularis, R. cerebriforme, R. diaphanum and Gigaspora rosea, and their symbiotic lifestyle signature.</title>
        <authorList>
            <person name="Morin E."/>
            <person name="San Clemente H."/>
            <person name="Chen E.C.H."/>
            <person name="De La Providencia I."/>
            <person name="Hainaut M."/>
            <person name="Kuo A."/>
            <person name="Kohler A."/>
            <person name="Murat C."/>
            <person name="Tang N."/>
            <person name="Roy S."/>
            <person name="Loubradou J."/>
            <person name="Henrissat B."/>
            <person name="Grigoriev I.V."/>
            <person name="Corradi N."/>
            <person name="Roux C."/>
            <person name="Martin F.M."/>
        </authorList>
    </citation>
    <scope>NUCLEOTIDE SEQUENCE [LARGE SCALE GENOMIC DNA]</scope>
    <source>
        <strain evidence="2 3">DAOM 194757</strain>
    </source>
</reference>
<keyword evidence="3" id="KW-1185">Reference proteome</keyword>
<name>A0A397UEI3_9GLOM</name>
<gene>
    <name evidence="2" type="ORF">C2G38_2214272</name>
</gene>
<keyword evidence="1" id="KW-0472">Membrane</keyword>
<dbReference type="Proteomes" id="UP000266673">
    <property type="component" value="Unassembled WGS sequence"/>
</dbReference>
<sequence>MPEQIILEEKTSNVQSNAVDSVALNLRGRDGRCLEVSHLIILGIIGILVVGYNLSRSIKSMRNLHLEK</sequence>
<evidence type="ECO:0000256" key="1">
    <source>
        <dbReference type="SAM" id="Phobius"/>
    </source>
</evidence>
<evidence type="ECO:0000313" key="3">
    <source>
        <dbReference type="Proteomes" id="UP000266673"/>
    </source>
</evidence>
<evidence type="ECO:0000313" key="2">
    <source>
        <dbReference type="EMBL" id="RIB07487.1"/>
    </source>
</evidence>
<dbReference type="EMBL" id="QKWP01001647">
    <property type="protein sequence ID" value="RIB07487.1"/>
    <property type="molecule type" value="Genomic_DNA"/>
</dbReference>
<accession>A0A397UEI3</accession>
<proteinExistence type="predicted"/>
<comment type="caution">
    <text evidence="2">The sequence shown here is derived from an EMBL/GenBank/DDBJ whole genome shotgun (WGS) entry which is preliminary data.</text>
</comment>
<dbReference type="AlphaFoldDB" id="A0A397UEI3"/>
<organism evidence="2 3">
    <name type="scientific">Gigaspora rosea</name>
    <dbReference type="NCBI Taxonomy" id="44941"/>
    <lineage>
        <taxon>Eukaryota</taxon>
        <taxon>Fungi</taxon>
        <taxon>Fungi incertae sedis</taxon>
        <taxon>Mucoromycota</taxon>
        <taxon>Glomeromycotina</taxon>
        <taxon>Glomeromycetes</taxon>
        <taxon>Diversisporales</taxon>
        <taxon>Gigasporaceae</taxon>
        <taxon>Gigaspora</taxon>
    </lineage>
</organism>